<feature type="domain" description="YlxR" evidence="3">
    <location>
        <begin position="2"/>
        <end position="70"/>
    </location>
</feature>
<organism evidence="4 5">
    <name type="scientific">Methylomirabilis oxygeniifera</name>
    <dbReference type="NCBI Taxonomy" id="671143"/>
    <lineage>
        <taxon>Bacteria</taxon>
        <taxon>Candidatus Methylomirabilota</taxon>
        <taxon>Candidatus Methylomirabilia</taxon>
        <taxon>Candidatus Methylomirabilales</taxon>
        <taxon>Candidatus Methylomirabilaceae</taxon>
        <taxon>Candidatus Methylomirabilis</taxon>
    </lineage>
</organism>
<name>D5MKK1_METO1</name>
<dbReference type="InterPro" id="IPR004038">
    <property type="entry name" value="Ribosomal_eL8/eL30/eS12/Gad45"/>
</dbReference>
<dbReference type="PANTHER" id="PTHR34215">
    <property type="entry name" value="BLL0784 PROTEIN"/>
    <property type="match status" value="1"/>
</dbReference>
<dbReference type="Pfam" id="PF04296">
    <property type="entry name" value="YlxR"/>
    <property type="match status" value="1"/>
</dbReference>
<dbReference type="Gene3D" id="3.30.1230.10">
    <property type="entry name" value="YlxR-like"/>
    <property type="match status" value="1"/>
</dbReference>
<dbReference type="STRING" id="671143.DAMO_0572"/>
<feature type="region of interest" description="Disordered" evidence="1">
    <location>
        <begin position="186"/>
        <end position="211"/>
    </location>
</feature>
<dbReference type="Proteomes" id="UP000006898">
    <property type="component" value="Chromosome"/>
</dbReference>
<evidence type="ECO:0000259" key="3">
    <source>
        <dbReference type="Pfam" id="PF04296"/>
    </source>
</evidence>
<dbReference type="eggNOG" id="COG1358">
    <property type="taxonomic scope" value="Bacteria"/>
</dbReference>
<evidence type="ECO:0000313" key="5">
    <source>
        <dbReference type="Proteomes" id="UP000006898"/>
    </source>
</evidence>
<sequence>MACRTSRPKGELIRVHPIAGGGLGVDLGGGSGRGAYVCPNHDCLEQAVKRGEFARCLEVAVAPMTVETLEELIRERVRRKVAALLGLARRARKVASGAEAVDRAIKRHAARLILSAADASANSVAKLRSVAAQIGIAWMQAMDKEELGAALGGGPRVCIAVMDPHLAGALMSALNKIPVVMEAREGTRSDRRVGRQSGASKGLGVIRRGND</sequence>
<dbReference type="InterPro" id="IPR029064">
    <property type="entry name" value="Ribosomal_eL30-like_sf"/>
</dbReference>
<feature type="domain" description="Ribosomal protein eL8/eL30/eS12/Gadd45" evidence="2">
    <location>
        <begin position="80"/>
        <end position="163"/>
    </location>
</feature>
<evidence type="ECO:0008006" key="6">
    <source>
        <dbReference type="Google" id="ProtNLM"/>
    </source>
</evidence>
<dbReference type="SUPFAM" id="SSF64376">
    <property type="entry name" value="YlxR-like"/>
    <property type="match status" value="1"/>
</dbReference>
<gene>
    <name evidence="4" type="ORF">DAMO_0572</name>
</gene>
<dbReference type="SUPFAM" id="SSF55315">
    <property type="entry name" value="L30e-like"/>
    <property type="match status" value="1"/>
</dbReference>
<dbReference type="AlphaFoldDB" id="D5MKK1"/>
<dbReference type="InterPro" id="IPR007393">
    <property type="entry name" value="YlxR_dom"/>
</dbReference>
<accession>D5MKK1</accession>
<dbReference type="Gene3D" id="3.30.1330.30">
    <property type="match status" value="1"/>
</dbReference>
<evidence type="ECO:0000256" key="1">
    <source>
        <dbReference type="SAM" id="MobiDB-lite"/>
    </source>
</evidence>
<proteinExistence type="predicted"/>
<dbReference type="InterPro" id="IPR035931">
    <property type="entry name" value="YlxR-like_sf"/>
</dbReference>
<reference evidence="4 5" key="1">
    <citation type="journal article" date="2010" name="Nature">
        <title>Nitrite-driven anaerobic methane oxidation by oxygenic bacteria.</title>
        <authorList>
            <person name="Ettwig K.F."/>
            <person name="Butler M.K."/>
            <person name="Le Paslier D."/>
            <person name="Pelletier E."/>
            <person name="Mangenot S."/>
            <person name="Kuypers M.M.M."/>
            <person name="Schreiber F."/>
            <person name="Dutilh B.E."/>
            <person name="Zedelius J."/>
            <person name="de Beer D."/>
            <person name="Gloerich J."/>
            <person name="Wessels H.J.C.T."/>
            <person name="van Allen T."/>
            <person name="Luesken F."/>
            <person name="Wu M."/>
            <person name="van de Pas-Schoonen K.T."/>
            <person name="Op den Camp H.J.M."/>
            <person name="Janssen-Megens E.M."/>
            <person name="Francoijs K-J."/>
            <person name="Stunnenberg H."/>
            <person name="Weissenbach J."/>
            <person name="Jetten M.S.M."/>
            <person name="Strous M."/>
        </authorList>
    </citation>
    <scope>NUCLEOTIDE SEQUENCE [LARGE SCALE GENOMIC DNA]</scope>
</reference>
<evidence type="ECO:0000259" key="2">
    <source>
        <dbReference type="Pfam" id="PF01248"/>
    </source>
</evidence>
<dbReference type="Pfam" id="PF01248">
    <property type="entry name" value="Ribosomal_L7Ae"/>
    <property type="match status" value="1"/>
</dbReference>
<evidence type="ECO:0000313" key="4">
    <source>
        <dbReference type="EMBL" id="CBE67648.1"/>
    </source>
</evidence>
<dbReference type="InterPro" id="IPR037465">
    <property type="entry name" value="YlxR"/>
</dbReference>
<dbReference type="HOGENOM" id="CLU_091016_2_0_0"/>
<dbReference type="PANTHER" id="PTHR34215:SF1">
    <property type="entry name" value="YLXR DOMAIN-CONTAINING PROTEIN"/>
    <property type="match status" value="1"/>
</dbReference>
<protein>
    <recommendedName>
        <fullName evidence="6">YlxR domain-containing protein</fullName>
    </recommendedName>
</protein>
<dbReference type="EMBL" id="FP565575">
    <property type="protein sequence ID" value="CBE67648.1"/>
    <property type="molecule type" value="Genomic_DNA"/>
</dbReference>
<dbReference type="KEGG" id="mox:DAMO_0572"/>